<evidence type="ECO:0000256" key="1">
    <source>
        <dbReference type="SAM" id="MobiDB-lite"/>
    </source>
</evidence>
<name>A0A8H7CTE4_9AGAR</name>
<dbReference type="AlphaFoldDB" id="A0A8H7CTE4"/>
<organism evidence="2 3">
    <name type="scientific">Mycena sanguinolenta</name>
    <dbReference type="NCBI Taxonomy" id="230812"/>
    <lineage>
        <taxon>Eukaryota</taxon>
        <taxon>Fungi</taxon>
        <taxon>Dikarya</taxon>
        <taxon>Basidiomycota</taxon>
        <taxon>Agaricomycotina</taxon>
        <taxon>Agaricomycetes</taxon>
        <taxon>Agaricomycetidae</taxon>
        <taxon>Agaricales</taxon>
        <taxon>Marasmiineae</taxon>
        <taxon>Mycenaceae</taxon>
        <taxon>Mycena</taxon>
    </lineage>
</organism>
<feature type="region of interest" description="Disordered" evidence="1">
    <location>
        <begin position="307"/>
        <end position="370"/>
    </location>
</feature>
<gene>
    <name evidence="2" type="ORF">MSAN_01682200</name>
</gene>
<reference evidence="2" key="1">
    <citation type="submission" date="2020-05" db="EMBL/GenBank/DDBJ databases">
        <title>Mycena genomes resolve the evolution of fungal bioluminescence.</title>
        <authorList>
            <person name="Tsai I.J."/>
        </authorList>
    </citation>
    <scope>NUCLEOTIDE SEQUENCE</scope>
    <source>
        <strain evidence="2">160909Yilan</strain>
    </source>
</reference>
<feature type="region of interest" description="Disordered" evidence="1">
    <location>
        <begin position="230"/>
        <end position="289"/>
    </location>
</feature>
<feature type="compositionally biased region" description="Low complexity" evidence="1">
    <location>
        <begin position="320"/>
        <end position="339"/>
    </location>
</feature>
<protein>
    <submittedName>
        <fullName evidence="2">Uncharacterized protein</fullName>
    </submittedName>
</protein>
<feature type="region of interest" description="Disordered" evidence="1">
    <location>
        <begin position="69"/>
        <end position="91"/>
    </location>
</feature>
<sequence length="443" mass="47628">MDYSRATPSAPRHCPTSSLQIWLWEDDEYTNNATINSIRRVRRAPDELEADTHSSHLYSDAAQDDAWCDTANSASDSDPHPSLPSHTAPRAHVETACAHAEAYTLLGSDSFRSGRVRGSGTVLEGGDEALQLVVFEQWWCRGRRVQQRQNTDDLLAGAALGGAAPTQLKDFTSADARAARVDLPQSLSASQLFASHFHPYRSTATPARSLACRKAQSALFLKILAASPARSESPPTRHVIDCPSPLDGAGSRDMSQLSSPPHLLPARPSTSRRKNASRGQGQITPARRCAEEETAQLDHLAYARLAPHPLGGSQSQTKPSGRSTSTWSGQWGSSGWSSGRRSKGMPPLLRSPRLASPPPTTSSFRHSSFPSRLLSRRVRDSVIAIDSDDSFDSFTYASSTLHGAGEEDFDGTPGGFGFSHDDAEAAVGVGVVREAFPSTGCRA</sequence>
<dbReference type="EMBL" id="JACAZH010000015">
    <property type="protein sequence ID" value="KAF7349570.1"/>
    <property type="molecule type" value="Genomic_DNA"/>
</dbReference>
<evidence type="ECO:0000313" key="3">
    <source>
        <dbReference type="Proteomes" id="UP000623467"/>
    </source>
</evidence>
<dbReference type="Proteomes" id="UP000623467">
    <property type="component" value="Unassembled WGS sequence"/>
</dbReference>
<accession>A0A8H7CTE4</accession>
<comment type="caution">
    <text evidence="2">The sequence shown here is derived from an EMBL/GenBank/DDBJ whole genome shotgun (WGS) entry which is preliminary data.</text>
</comment>
<evidence type="ECO:0000313" key="2">
    <source>
        <dbReference type="EMBL" id="KAF7349570.1"/>
    </source>
</evidence>
<proteinExistence type="predicted"/>
<keyword evidence="3" id="KW-1185">Reference proteome</keyword>